<evidence type="ECO:0000313" key="14">
    <source>
        <dbReference type="Proteomes" id="UP000722791"/>
    </source>
</evidence>
<sequence>MSGLLAYFQYQALFLWLVLAAGWTLSAVNRRRERLRRLGHHKVHRCGGGGGSCGGGGGVYFAPNSAGRIEKGSGSRSGYTLANRSPDGAIAVAGDDARHLTTSPICGVVASGNGYGGGATGANGDADMGGAVRRAAASQARLRCGSYTHPSPAVLPPVCAVMPVKGCRPHSLNNWKSLLDLQYGADLEFVFVVESREDAAVSALEELLNQTGCEAPGAPGRKTGVKMRVVVAGLAQSCSQKAHNLCAGIESCDPRVAREQGYILCLDDDVALHPGSLRDLVEDLQRRPDVFMATGYPYDVPPPGSSFAAYLALAYHLPLLIAFSIAPDTAFVWGGCMLLRADRLLPGDPGGLLRAWRNGGYSDDLILASYCTERRLGIRVPPFAIFPQRLDASMTWAAWLNYLHRQLFVLDTYTNEHNRKTNHTMMWLHSILSWLLVLPSLAALLTLVTQFCKALVGLAIAAAVGRHGLVAGTAPLLPLLQLPGGAVAVAAGWAAAHCALVFMTAEILALFRVLSPNPVVQHVPLSWFRWGRLWAAMMLSNAVLPVVMTYTYFVPTVVWGGVVYRKRGGRVTPICRR</sequence>
<dbReference type="GO" id="GO:0008120">
    <property type="term" value="F:ceramide glucosyltransferase activity"/>
    <property type="evidence" value="ECO:0007669"/>
    <property type="project" value="UniProtKB-EC"/>
</dbReference>
<evidence type="ECO:0000256" key="9">
    <source>
        <dbReference type="ARBA" id="ARBA00022989"/>
    </source>
</evidence>
<organism evidence="13 14">
    <name type="scientific">Volvox reticuliferus</name>
    <dbReference type="NCBI Taxonomy" id="1737510"/>
    <lineage>
        <taxon>Eukaryota</taxon>
        <taxon>Viridiplantae</taxon>
        <taxon>Chlorophyta</taxon>
        <taxon>core chlorophytes</taxon>
        <taxon>Chlorophyceae</taxon>
        <taxon>CS clade</taxon>
        <taxon>Chlamydomonadales</taxon>
        <taxon>Volvocaceae</taxon>
        <taxon>Volvox</taxon>
    </lineage>
</organism>
<evidence type="ECO:0000256" key="5">
    <source>
        <dbReference type="ARBA" id="ARBA00012699"/>
    </source>
</evidence>
<evidence type="ECO:0000256" key="4">
    <source>
        <dbReference type="ARBA" id="ARBA00006739"/>
    </source>
</evidence>
<keyword evidence="8 11" id="KW-0812">Transmembrane</keyword>
<evidence type="ECO:0000313" key="13">
    <source>
        <dbReference type="EMBL" id="GIM01681.1"/>
    </source>
</evidence>
<evidence type="ECO:0000256" key="6">
    <source>
        <dbReference type="ARBA" id="ARBA00022676"/>
    </source>
</evidence>
<protein>
    <recommendedName>
        <fullName evidence="5">ceramide glucosyltransferase</fullName>
        <ecNumber evidence="5">2.4.1.80</ecNumber>
    </recommendedName>
</protein>
<dbReference type="GO" id="GO:0016020">
    <property type="term" value="C:membrane"/>
    <property type="evidence" value="ECO:0007669"/>
    <property type="project" value="UniProtKB-SubCell"/>
</dbReference>
<feature type="transmembrane region" description="Helical" evidence="11">
    <location>
        <begin position="454"/>
        <end position="480"/>
    </location>
</feature>
<dbReference type="UniPathway" id="UPA00222"/>
<dbReference type="Pfam" id="PF13506">
    <property type="entry name" value="Glyco_transf_21"/>
    <property type="match status" value="1"/>
</dbReference>
<dbReference type="InterPro" id="IPR025993">
    <property type="entry name" value="Ceramide_glucosylTrfase"/>
</dbReference>
<evidence type="ECO:0000256" key="8">
    <source>
        <dbReference type="ARBA" id="ARBA00022692"/>
    </source>
</evidence>
<evidence type="ECO:0000256" key="7">
    <source>
        <dbReference type="ARBA" id="ARBA00022679"/>
    </source>
</evidence>
<dbReference type="EMBL" id="BNCP01000077">
    <property type="protein sequence ID" value="GIL92412.1"/>
    <property type="molecule type" value="Genomic_DNA"/>
</dbReference>
<dbReference type="PANTHER" id="PTHR12726:SF0">
    <property type="entry name" value="CERAMIDE GLUCOSYLTRANSFERASE"/>
    <property type="match status" value="1"/>
</dbReference>
<keyword evidence="6" id="KW-0328">Glycosyltransferase</keyword>
<evidence type="ECO:0000256" key="10">
    <source>
        <dbReference type="ARBA" id="ARBA00023136"/>
    </source>
</evidence>
<dbReference type="InterPro" id="IPR029044">
    <property type="entry name" value="Nucleotide-diphossugar_trans"/>
</dbReference>
<feature type="transmembrane region" description="Helical" evidence="11">
    <location>
        <begin position="487"/>
        <end position="514"/>
    </location>
</feature>
<comment type="pathway">
    <text evidence="3">Sphingolipid metabolism.</text>
</comment>
<proteinExistence type="inferred from homology"/>
<feature type="transmembrane region" description="Helical" evidence="11">
    <location>
        <begin position="6"/>
        <end position="28"/>
    </location>
</feature>
<evidence type="ECO:0000256" key="3">
    <source>
        <dbReference type="ARBA" id="ARBA00004991"/>
    </source>
</evidence>
<comment type="subcellular location">
    <subcellularLocation>
        <location evidence="1">Membrane</location>
        <topology evidence="1">Multi-pass membrane protein</topology>
    </subcellularLocation>
</comment>
<keyword evidence="15" id="KW-1185">Reference proteome</keyword>
<dbReference type="Proteomes" id="UP000722791">
    <property type="component" value="Unassembled WGS sequence"/>
</dbReference>
<comment type="caution">
    <text evidence="13">The sequence shown here is derived from an EMBL/GenBank/DDBJ whole genome shotgun (WGS) entry which is preliminary data.</text>
</comment>
<keyword evidence="10 11" id="KW-0472">Membrane</keyword>
<dbReference type="EMBL" id="BNCQ01000009">
    <property type="protein sequence ID" value="GIM01681.1"/>
    <property type="molecule type" value="Genomic_DNA"/>
</dbReference>
<dbReference type="GO" id="GO:0006679">
    <property type="term" value="P:glucosylceramide biosynthetic process"/>
    <property type="evidence" value="ECO:0007669"/>
    <property type="project" value="TreeGrafter"/>
</dbReference>
<dbReference type="Proteomes" id="UP000747110">
    <property type="component" value="Unassembled WGS sequence"/>
</dbReference>
<evidence type="ECO:0000313" key="12">
    <source>
        <dbReference type="EMBL" id="GIL92412.1"/>
    </source>
</evidence>
<dbReference type="EC" id="2.4.1.80" evidence="5"/>
<keyword evidence="7" id="KW-0808">Transferase</keyword>
<gene>
    <name evidence="12" type="ORF">Vretifemale_19963</name>
    <name evidence="13" type="ORF">Vretimale_6482</name>
</gene>
<evidence type="ECO:0000313" key="15">
    <source>
        <dbReference type="Proteomes" id="UP000747110"/>
    </source>
</evidence>
<reference evidence="13" key="1">
    <citation type="journal article" date="2021" name="Proc. Natl. Acad. Sci. U.S.A.">
        <title>Three genomes in the algal genus Volvox reveal the fate of a haploid sex-determining region after a transition to homothallism.</title>
        <authorList>
            <person name="Yamamoto K."/>
            <person name="Hamaji T."/>
            <person name="Kawai-Toyooka H."/>
            <person name="Matsuzaki R."/>
            <person name="Takahashi F."/>
            <person name="Nishimura Y."/>
            <person name="Kawachi M."/>
            <person name="Noguchi H."/>
            <person name="Minakuchi Y."/>
            <person name="Umen J.G."/>
            <person name="Toyoda A."/>
            <person name="Nozaki H."/>
        </authorList>
    </citation>
    <scope>NUCLEOTIDE SEQUENCE</scope>
    <source>
        <strain evidence="13">NIES-3785</strain>
        <strain evidence="12">NIES-3786</strain>
    </source>
</reference>
<evidence type="ECO:0000256" key="2">
    <source>
        <dbReference type="ARBA" id="ARBA00004760"/>
    </source>
</evidence>
<keyword evidence="9 11" id="KW-1133">Transmembrane helix</keyword>
<evidence type="ECO:0000256" key="1">
    <source>
        <dbReference type="ARBA" id="ARBA00004141"/>
    </source>
</evidence>
<comment type="similarity">
    <text evidence="4">Belongs to the glycosyltransferase 2 family.</text>
</comment>
<dbReference type="PANTHER" id="PTHR12726">
    <property type="entry name" value="CERAMIDE GLUCOSYLTRANSFERASE"/>
    <property type="match status" value="1"/>
</dbReference>
<dbReference type="Gene3D" id="3.90.550.10">
    <property type="entry name" value="Spore Coat Polysaccharide Biosynthesis Protein SpsA, Chain A"/>
    <property type="match status" value="1"/>
</dbReference>
<accession>A0A8J4G7F3</accession>
<dbReference type="AlphaFoldDB" id="A0A8J4G7F3"/>
<feature type="transmembrane region" description="Helical" evidence="11">
    <location>
        <begin position="534"/>
        <end position="564"/>
    </location>
</feature>
<dbReference type="OrthoDB" id="432685at2759"/>
<comment type="pathway">
    <text evidence="2">Lipid metabolism; sphingolipid metabolism.</text>
</comment>
<evidence type="ECO:0000256" key="11">
    <source>
        <dbReference type="SAM" id="Phobius"/>
    </source>
</evidence>
<feature type="transmembrane region" description="Helical" evidence="11">
    <location>
        <begin position="427"/>
        <end position="448"/>
    </location>
</feature>
<dbReference type="SUPFAM" id="SSF53448">
    <property type="entry name" value="Nucleotide-diphospho-sugar transferases"/>
    <property type="match status" value="1"/>
</dbReference>
<name>A0A8J4G7F3_9CHLO</name>